<dbReference type="GO" id="GO:0005634">
    <property type="term" value="C:nucleus"/>
    <property type="evidence" value="ECO:0007669"/>
    <property type="project" value="UniProtKB-SubCell"/>
</dbReference>
<dbReference type="InterPro" id="IPR001471">
    <property type="entry name" value="AP2/ERF_dom"/>
</dbReference>
<feature type="non-terminal residue" evidence="8">
    <location>
        <position position="1"/>
    </location>
</feature>
<dbReference type="InterPro" id="IPR017956">
    <property type="entry name" value="AT_hook_DNA-bd_motif"/>
</dbReference>
<evidence type="ECO:0000256" key="1">
    <source>
        <dbReference type="ARBA" id="ARBA00004123"/>
    </source>
</evidence>
<dbReference type="Gene3D" id="3.30.730.10">
    <property type="entry name" value="AP2/ERF domain"/>
    <property type="match status" value="1"/>
</dbReference>
<name>A0A8J2SY78_9STRA</name>
<dbReference type="Proteomes" id="UP000789595">
    <property type="component" value="Unassembled WGS sequence"/>
</dbReference>
<dbReference type="PROSITE" id="PS51032">
    <property type="entry name" value="AP2_ERF"/>
    <property type="match status" value="1"/>
</dbReference>
<dbReference type="EMBL" id="CAKKNE010000005">
    <property type="protein sequence ID" value="CAH0377747.1"/>
    <property type="molecule type" value="Genomic_DNA"/>
</dbReference>
<keyword evidence="5" id="KW-0539">Nucleus</keyword>
<dbReference type="GO" id="GO:0003677">
    <property type="term" value="F:DNA binding"/>
    <property type="evidence" value="ECO:0007669"/>
    <property type="project" value="UniProtKB-KW"/>
</dbReference>
<accession>A0A8J2SY78</accession>
<dbReference type="SMART" id="SM00384">
    <property type="entry name" value="AT_hook"/>
    <property type="match status" value="2"/>
</dbReference>
<evidence type="ECO:0000256" key="2">
    <source>
        <dbReference type="ARBA" id="ARBA00023015"/>
    </source>
</evidence>
<evidence type="ECO:0000256" key="6">
    <source>
        <dbReference type="SAM" id="MobiDB-lite"/>
    </source>
</evidence>
<comment type="subcellular location">
    <subcellularLocation>
        <location evidence="1">Nucleus</location>
    </subcellularLocation>
</comment>
<keyword evidence="3" id="KW-0238">DNA-binding</keyword>
<sequence length="242" mass="25811">ANCLRASTFREIRSSPERCKASVARPSMDQGQYYPGQPLPVAYGIPSGLPSAKSEEDRLREEVARLKSENAELRGEDDEELAPLGGGPPKKRGRPAKDDGQRPKKGGRPPKWALSEGQKPPAGGDDAPKGKGTHSRRPKKAEGAKKPRGAPTSEYHGVSAAPSKKNPWQARATNPVSLGGDGKYKSIGLFPTEKEAAMAVDDYLYKTFPEKYAAFRANFPRNADGTCDVSGVPGPPPGGPPL</sequence>
<feature type="compositionally biased region" description="Pro residues" evidence="6">
    <location>
        <begin position="233"/>
        <end position="242"/>
    </location>
</feature>
<evidence type="ECO:0000313" key="8">
    <source>
        <dbReference type="EMBL" id="CAH0377747.1"/>
    </source>
</evidence>
<gene>
    <name evidence="8" type="ORF">PECAL_5P22760</name>
</gene>
<feature type="domain" description="AP2/ERF" evidence="7">
    <location>
        <begin position="154"/>
        <end position="220"/>
    </location>
</feature>
<keyword evidence="9" id="KW-1185">Reference proteome</keyword>
<dbReference type="GO" id="GO:0003700">
    <property type="term" value="F:DNA-binding transcription factor activity"/>
    <property type="evidence" value="ECO:0007669"/>
    <property type="project" value="InterPro"/>
</dbReference>
<dbReference type="AlphaFoldDB" id="A0A8J2SY78"/>
<feature type="region of interest" description="Disordered" evidence="6">
    <location>
        <begin position="223"/>
        <end position="242"/>
    </location>
</feature>
<dbReference type="InterPro" id="IPR016177">
    <property type="entry name" value="DNA-bd_dom_sf"/>
</dbReference>
<dbReference type="InterPro" id="IPR036955">
    <property type="entry name" value="AP2/ERF_dom_sf"/>
</dbReference>
<reference evidence="8" key="1">
    <citation type="submission" date="2021-11" db="EMBL/GenBank/DDBJ databases">
        <authorList>
            <consortium name="Genoscope - CEA"/>
            <person name="William W."/>
        </authorList>
    </citation>
    <scope>NUCLEOTIDE SEQUENCE</scope>
</reference>
<protein>
    <recommendedName>
        <fullName evidence="7">AP2/ERF domain-containing protein</fullName>
    </recommendedName>
</protein>
<dbReference type="SUPFAM" id="SSF54171">
    <property type="entry name" value="DNA-binding domain"/>
    <property type="match status" value="1"/>
</dbReference>
<keyword evidence="4" id="KW-0804">Transcription</keyword>
<evidence type="ECO:0000313" key="9">
    <source>
        <dbReference type="Proteomes" id="UP000789595"/>
    </source>
</evidence>
<organism evidence="8 9">
    <name type="scientific">Pelagomonas calceolata</name>
    <dbReference type="NCBI Taxonomy" id="35677"/>
    <lineage>
        <taxon>Eukaryota</taxon>
        <taxon>Sar</taxon>
        <taxon>Stramenopiles</taxon>
        <taxon>Ochrophyta</taxon>
        <taxon>Pelagophyceae</taxon>
        <taxon>Pelagomonadales</taxon>
        <taxon>Pelagomonadaceae</taxon>
        <taxon>Pelagomonas</taxon>
    </lineage>
</organism>
<evidence type="ECO:0000256" key="5">
    <source>
        <dbReference type="ARBA" id="ARBA00023242"/>
    </source>
</evidence>
<proteinExistence type="predicted"/>
<evidence type="ECO:0000256" key="4">
    <source>
        <dbReference type="ARBA" id="ARBA00023163"/>
    </source>
</evidence>
<evidence type="ECO:0000256" key="3">
    <source>
        <dbReference type="ARBA" id="ARBA00023125"/>
    </source>
</evidence>
<feature type="compositionally biased region" description="Basic and acidic residues" evidence="6">
    <location>
        <begin position="8"/>
        <end position="20"/>
    </location>
</feature>
<keyword evidence="2" id="KW-0805">Transcription regulation</keyword>
<comment type="caution">
    <text evidence="8">The sequence shown here is derived from an EMBL/GenBank/DDBJ whole genome shotgun (WGS) entry which is preliminary data.</text>
</comment>
<feature type="compositionally biased region" description="Basic and acidic residues" evidence="6">
    <location>
        <begin position="53"/>
        <end position="74"/>
    </location>
</feature>
<feature type="region of interest" description="Disordered" evidence="6">
    <location>
        <begin position="1"/>
        <end position="183"/>
    </location>
</feature>
<evidence type="ECO:0000259" key="7">
    <source>
        <dbReference type="PROSITE" id="PS51032"/>
    </source>
</evidence>